<evidence type="ECO:0000313" key="2">
    <source>
        <dbReference type="Proteomes" id="UP000261875"/>
    </source>
</evidence>
<evidence type="ECO:0008006" key="3">
    <source>
        <dbReference type="Google" id="ProtNLM"/>
    </source>
</evidence>
<proteinExistence type="predicted"/>
<dbReference type="GO" id="GO:0009288">
    <property type="term" value="C:bacterial-type flagellum"/>
    <property type="evidence" value="ECO:0007669"/>
    <property type="project" value="InterPro"/>
</dbReference>
<dbReference type="KEGG" id="fsm:CCS41_09305"/>
<dbReference type="AlphaFoldDB" id="A0A2U8I6A1"/>
<dbReference type="PANTHER" id="PTHR42792">
    <property type="entry name" value="FLAGELLIN"/>
    <property type="match status" value="1"/>
</dbReference>
<evidence type="ECO:0000313" key="1">
    <source>
        <dbReference type="EMBL" id="AWK14627.1"/>
    </source>
</evidence>
<dbReference type="Gene3D" id="1.20.1330.10">
    <property type="entry name" value="f41 fragment of flagellin, N-terminal domain"/>
    <property type="match status" value="1"/>
</dbReference>
<keyword evidence="2" id="KW-1185">Reference proteome</keyword>
<dbReference type="Proteomes" id="UP000261875">
    <property type="component" value="Chromosome"/>
</dbReference>
<dbReference type="OrthoDB" id="9768249at2"/>
<dbReference type="PANTHER" id="PTHR42792:SF1">
    <property type="entry name" value="FLAGELLAR HOOK-ASSOCIATED PROTEIN 3"/>
    <property type="match status" value="1"/>
</dbReference>
<accession>A0A2U8I6A1</accession>
<sequence>MAGVRLQEAANDTNGDQDMPIHAANLEYIIDSIIYQLNAKDTGGSYLFSGTKNDVAPIIYDTGTQSYSYAGNAEYREVSVAQGVTLKANVHLYSAFSTAGGNDMSILTKLKQLSENMKDTTKKKSDYQNDIQVLLDLTSKARDDVSGTVTELGYRTNMLELLDGVQITQTNANNQLSTHLVGLTEDDKKDKILELTQQESALQTSFLIYSKIYRISLFDYIR</sequence>
<dbReference type="RefSeq" id="WP_072551052.1">
    <property type="nucleotide sequence ID" value="NZ_CP021659.1"/>
</dbReference>
<gene>
    <name evidence="1" type="ORF">CCS41_09305</name>
</gene>
<name>A0A2U8I6A1_9GAMM</name>
<dbReference type="STRING" id="1878942.GCA_900128755_01272"/>
<dbReference type="EMBL" id="CP021659">
    <property type="protein sequence ID" value="AWK14627.1"/>
    <property type="molecule type" value="Genomic_DNA"/>
</dbReference>
<dbReference type="InterPro" id="IPR001492">
    <property type="entry name" value="Flagellin"/>
</dbReference>
<dbReference type="SUPFAM" id="SSF64518">
    <property type="entry name" value="Phase 1 flagellin"/>
    <property type="match status" value="1"/>
</dbReference>
<protein>
    <recommendedName>
        <fullName evidence="3">Flagellin C-terminal domain-containing protein</fullName>
    </recommendedName>
</protein>
<reference evidence="1 2" key="1">
    <citation type="submission" date="2017-05" db="EMBL/GenBank/DDBJ databases">
        <title>Genome sequence of Candidatus Fukatsuia symbiotica and Candidatus Hamiltonella defensa from Acyrthosiphon pisum strain 5D.</title>
        <authorList>
            <person name="Patel V.A."/>
            <person name="Chevignon G."/>
            <person name="Russell J.A."/>
            <person name="Oliver K.M."/>
        </authorList>
    </citation>
    <scope>NUCLEOTIDE SEQUENCE [LARGE SCALE GENOMIC DNA]</scope>
    <source>
        <strain evidence="1 2">5D</strain>
    </source>
</reference>
<dbReference type="GO" id="GO:0005198">
    <property type="term" value="F:structural molecule activity"/>
    <property type="evidence" value="ECO:0007669"/>
    <property type="project" value="InterPro"/>
</dbReference>
<organism evidence="1 2">
    <name type="scientific">Candidatus Fukatsuia symbiotica</name>
    <dbReference type="NCBI Taxonomy" id="1878942"/>
    <lineage>
        <taxon>Bacteria</taxon>
        <taxon>Pseudomonadati</taxon>
        <taxon>Pseudomonadota</taxon>
        <taxon>Gammaproteobacteria</taxon>
        <taxon>Enterobacterales</taxon>
        <taxon>Yersiniaceae</taxon>
        <taxon>Candidatus Fukatsuia</taxon>
    </lineage>
</organism>